<dbReference type="AlphaFoldDB" id="M2ZS50"/>
<gene>
    <name evidence="12" type="ORF">G352_14124</name>
</gene>
<evidence type="ECO:0000313" key="12">
    <source>
        <dbReference type="EMBL" id="EME63608.1"/>
    </source>
</evidence>
<evidence type="ECO:0000259" key="11">
    <source>
        <dbReference type="PROSITE" id="PS50929"/>
    </source>
</evidence>
<dbReference type="InterPro" id="IPR017871">
    <property type="entry name" value="ABC_transporter-like_CS"/>
</dbReference>
<dbReference type="InterPro" id="IPR027417">
    <property type="entry name" value="P-loop_NTPase"/>
</dbReference>
<keyword evidence="4 9" id="KW-0812">Transmembrane</keyword>
<name>M2ZS50_9NOCA</name>
<evidence type="ECO:0000256" key="6">
    <source>
        <dbReference type="ARBA" id="ARBA00022840"/>
    </source>
</evidence>
<keyword evidence="8 9" id="KW-0472">Membrane</keyword>
<keyword evidence="2" id="KW-0813">Transport</keyword>
<dbReference type="InterPro" id="IPR011527">
    <property type="entry name" value="ABC1_TM_dom"/>
</dbReference>
<dbReference type="GO" id="GO:0015421">
    <property type="term" value="F:ABC-type oligopeptide transporter activity"/>
    <property type="evidence" value="ECO:0007669"/>
    <property type="project" value="TreeGrafter"/>
</dbReference>
<proteinExistence type="predicted"/>
<evidence type="ECO:0000256" key="5">
    <source>
        <dbReference type="ARBA" id="ARBA00022741"/>
    </source>
</evidence>
<evidence type="ECO:0000256" key="2">
    <source>
        <dbReference type="ARBA" id="ARBA00022448"/>
    </source>
</evidence>
<feature type="domain" description="ABC transporter" evidence="10">
    <location>
        <begin position="337"/>
        <end position="572"/>
    </location>
</feature>
<feature type="transmembrane region" description="Helical" evidence="9">
    <location>
        <begin position="160"/>
        <end position="180"/>
    </location>
</feature>
<feature type="transmembrane region" description="Helical" evidence="9">
    <location>
        <begin position="283"/>
        <end position="301"/>
    </location>
</feature>
<feature type="transmembrane region" description="Helical" evidence="9">
    <location>
        <begin position="130"/>
        <end position="154"/>
    </location>
</feature>
<dbReference type="Pfam" id="PF00664">
    <property type="entry name" value="ABC_membrane"/>
    <property type="match status" value="1"/>
</dbReference>
<feature type="transmembrane region" description="Helical" evidence="9">
    <location>
        <begin position="54"/>
        <end position="81"/>
    </location>
</feature>
<evidence type="ECO:0000256" key="7">
    <source>
        <dbReference type="ARBA" id="ARBA00022989"/>
    </source>
</evidence>
<evidence type="ECO:0000259" key="10">
    <source>
        <dbReference type="PROSITE" id="PS50893"/>
    </source>
</evidence>
<dbReference type="InterPro" id="IPR003593">
    <property type="entry name" value="AAA+_ATPase"/>
</dbReference>
<evidence type="ECO:0000256" key="1">
    <source>
        <dbReference type="ARBA" id="ARBA00004651"/>
    </source>
</evidence>
<dbReference type="FunFam" id="3.40.50.300:FF:000854">
    <property type="entry name" value="Multidrug ABC transporter ATP-binding protein"/>
    <property type="match status" value="1"/>
</dbReference>
<reference evidence="12 13" key="1">
    <citation type="journal article" date="2013" name="Genome Announc.">
        <title>Draft Genome Sequence of Rhodococcus ruber Strain BKS 20-38.</title>
        <authorList>
            <person name="Bala M."/>
            <person name="Kumar S."/>
            <person name="Raghava G.P."/>
            <person name="Mayilraj S."/>
        </authorList>
    </citation>
    <scope>NUCLEOTIDE SEQUENCE [LARGE SCALE GENOMIC DNA]</scope>
    <source>
        <strain evidence="12 13">BKS 20-38</strain>
    </source>
</reference>
<feature type="domain" description="ABC transmembrane type-1" evidence="11">
    <location>
        <begin position="21"/>
        <end position="303"/>
    </location>
</feature>
<dbReference type="GO" id="GO:0005524">
    <property type="term" value="F:ATP binding"/>
    <property type="evidence" value="ECO:0007669"/>
    <property type="project" value="UniProtKB-KW"/>
</dbReference>
<feature type="transmembrane region" description="Helical" evidence="9">
    <location>
        <begin position="243"/>
        <end position="263"/>
    </location>
</feature>
<evidence type="ECO:0000256" key="4">
    <source>
        <dbReference type="ARBA" id="ARBA00022692"/>
    </source>
</evidence>
<dbReference type="SMART" id="SM00382">
    <property type="entry name" value="AAA"/>
    <property type="match status" value="1"/>
</dbReference>
<keyword evidence="13" id="KW-1185">Reference proteome</keyword>
<comment type="subcellular location">
    <subcellularLocation>
        <location evidence="1">Cell membrane</location>
        <topology evidence="1">Multi-pass membrane protein</topology>
    </subcellularLocation>
</comment>
<keyword evidence="7 9" id="KW-1133">Transmembrane helix</keyword>
<dbReference type="PATRIC" id="fig|1278076.4.peg.2927"/>
<evidence type="ECO:0000256" key="8">
    <source>
        <dbReference type="ARBA" id="ARBA00023136"/>
    </source>
</evidence>
<dbReference type="PROSITE" id="PS50929">
    <property type="entry name" value="ABC_TM1F"/>
    <property type="match status" value="1"/>
</dbReference>
<dbReference type="InterPro" id="IPR039421">
    <property type="entry name" value="Type_1_exporter"/>
</dbReference>
<dbReference type="SUPFAM" id="SSF90123">
    <property type="entry name" value="ABC transporter transmembrane region"/>
    <property type="match status" value="1"/>
</dbReference>
<dbReference type="SUPFAM" id="SSF52540">
    <property type="entry name" value="P-loop containing nucleoside triphosphate hydrolases"/>
    <property type="match status" value="1"/>
</dbReference>
<organism evidence="12 13">
    <name type="scientific">Rhodococcus ruber BKS 20-38</name>
    <dbReference type="NCBI Taxonomy" id="1278076"/>
    <lineage>
        <taxon>Bacteria</taxon>
        <taxon>Bacillati</taxon>
        <taxon>Actinomycetota</taxon>
        <taxon>Actinomycetes</taxon>
        <taxon>Mycobacteriales</taxon>
        <taxon>Nocardiaceae</taxon>
        <taxon>Rhodococcus</taxon>
    </lineage>
</organism>
<comment type="caution">
    <text evidence="12">The sequence shown here is derived from an EMBL/GenBank/DDBJ whole genome shotgun (WGS) entry which is preliminary data.</text>
</comment>
<accession>M2ZS50</accession>
<dbReference type="EMBL" id="AOEX01000043">
    <property type="protein sequence ID" value="EME63608.1"/>
    <property type="molecule type" value="Genomic_DNA"/>
</dbReference>
<evidence type="ECO:0000313" key="13">
    <source>
        <dbReference type="Proteomes" id="UP000011731"/>
    </source>
</evidence>
<evidence type="ECO:0000256" key="3">
    <source>
        <dbReference type="ARBA" id="ARBA00022475"/>
    </source>
</evidence>
<dbReference type="InterPro" id="IPR036640">
    <property type="entry name" value="ABC1_TM_sf"/>
</dbReference>
<protein>
    <submittedName>
        <fullName evidence="12">ABC transporter ATP-binding protein/permease</fullName>
    </submittedName>
</protein>
<dbReference type="InterPro" id="IPR003439">
    <property type="entry name" value="ABC_transporter-like_ATP-bd"/>
</dbReference>
<dbReference type="Gene3D" id="3.40.50.300">
    <property type="entry name" value="P-loop containing nucleotide triphosphate hydrolases"/>
    <property type="match status" value="1"/>
</dbReference>
<dbReference type="Proteomes" id="UP000011731">
    <property type="component" value="Unassembled WGS sequence"/>
</dbReference>
<dbReference type="PANTHER" id="PTHR43394:SF1">
    <property type="entry name" value="ATP-BINDING CASSETTE SUB-FAMILY B MEMBER 10, MITOCHONDRIAL"/>
    <property type="match status" value="1"/>
</dbReference>
<dbReference type="PANTHER" id="PTHR43394">
    <property type="entry name" value="ATP-DEPENDENT PERMEASE MDL1, MITOCHONDRIAL"/>
    <property type="match status" value="1"/>
</dbReference>
<dbReference type="CDD" id="cd18548">
    <property type="entry name" value="ABC_6TM_Tm287_like"/>
    <property type="match status" value="1"/>
</dbReference>
<dbReference type="PROSITE" id="PS00211">
    <property type="entry name" value="ABC_TRANSPORTER_1"/>
    <property type="match status" value="1"/>
</dbReference>
<dbReference type="Pfam" id="PF00005">
    <property type="entry name" value="ABC_tran"/>
    <property type="match status" value="1"/>
</dbReference>
<dbReference type="PROSITE" id="PS50893">
    <property type="entry name" value="ABC_TRANSPORTER_2"/>
    <property type="match status" value="1"/>
</dbReference>
<keyword evidence="5" id="KW-0547">Nucleotide-binding</keyword>
<dbReference type="GO" id="GO:0005886">
    <property type="term" value="C:plasma membrane"/>
    <property type="evidence" value="ECO:0007669"/>
    <property type="project" value="UniProtKB-SubCell"/>
</dbReference>
<evidence type="ECO:0000256" key="9">
    <source>
        <dbReference type="SAM" id="Phobius"/>
    </source>
</evidence>
<sequence length="578" mass="61844">MVIMLVRLLLRFLRPHRGALLAVVLLQTVATGTMLVLPALNADLIDYGVARGDIGYILSTGAVMLAISSVQIGCSIGSVYFAARTAMAVGRDVRLAVLRRVGGFSAREFGRFGTPSLITRNTNDVQQVQMLVLMSCTIVVMAPIMGIGGIVMALREDVGTSLVLVAAVPVLAVTMFVLIARMVPAFRVMQVRIDAVNRILREQITGIRVVRAFVREHTERERFEVANAELTDTALHVGRINALLFPLVMLIANATSVAVLWFGGHRIDTGDMQVGSLTALLSYIMQILMAVMMTSFVAMMAPRAAVCAERILDVLDTESSLPTPARPVRTLGSPVTLELRSAAFAYPGADAPVLRDVTFRAEPGSTTAVIGGTGSGKTTLLRLIPRLIDVTAGSVLVGGTDVRDLDPQVLRAAIGLVPQRAYLFSGTVAENLRYGRADATDDELWHALEVAQAADFVRAMPAGLDTLVAQGGTTVSGGQRQRLAIARALVRRPSIYLFDDAFSALDQATDARLREALFPETRDACVVVVAQRVSTVLDADRIVVLDGGAVVGSGTHLELLASCPTYAEIVESQRMVNA</sequence>
<dbReference type="Gene3D" id="1.20.1560.10">
    <property type="entry name" value="ABC transporter type 1, transmembrane domain"/>
    <property type="match status" value="1"/>
</dbReference>
<keyword evidence="6 12" id="KW-0067">ATP-binding</keyword>
<dbReference type="GO" id="GO:0016887">
    <property type="term" value="F:ATP hydrolysis activity"/>
    <property type="evidence" value="ECO:0007669"/>
    <property type="project" value="InterPro"/>
</dbReference>
<keyword evidence="3" id="KW-1003">Cell membrane</keyword>